<dbReference type="Proteomes" id="UP000268291">
    <property type="component" value="Unassembled WGS sequence"/>
</dbReference>
<dbReference type="AlphaFoldDB" id="A0A2P8GTQ4"/>
<comment type="similarity">
    <text evidence="1">Belongs to the short-chain dehydrogenases/reductases (SDR) family.</text>
</comment>
<dbReference type="PANTHER" id="PTHR24320:SF274">
    <property type="entry name" value="CHAIN DEHYDROGENASE, PUTATIVE (AFU_ORTHOLOGUE AFUA_4G00440)-RELATED"/>
    <property type="match status" value="1"/>
</dbReference>
<dbReference type="Gene3D" id="3.40.50.720">
    <property type="entry name" value="NAD(P)-binding Rossmann-like Domain"/>
    <property type="match status" value="1"/>
</dbReference>
<gene>
    <name evidence="3" type="ORF">CLV49_0955</name>
    <name evidence="4" type="ORF">ELQ93_13805</name>
</gene>
<dbReference type="GO" id="GO:0016491">
    <property type="term" value="F:oxidoreductase activity"/>
    <property type="evidence" value="ECO:0007669"/>
    <property type="project" value="UniProtKB-KW"/>
</dbReference>
<dbReference type="Proteomes" id="UP000241203">
    <property type="component" value="Unassembled WGS sequence"/>
</dbReference>
<dbReference type="Pfam" id="PF00106">
    <property type="entry name" value="adh_short"/>
    <property type="match status" value="1"/>
</dbReference>
<sequence length="242" mass="25607">MSRILVTGAASGLGAGAARELLAAGHDVVVHARTEERAESIRDVLERGGRLVTADLSDLEATRDLATQVERLGGVDAIIHNAGVLDGRRILPVNVVAPYLLTALVPARRLVFLSSGMHNGGRATVAGLDWSGGKTSASYSDSKLLVTTLAFAAWRRLDVQSSHAVDPGWVPTAMGGPGAPDDLEAGHQTQAWLAAGEEPETDGSAYWYHRTQRTPHPSTRDERFQDELLEALAAHTGVALPA</sequence>
<dbReference type="EMBL" id="PYAU01000001">
    <property type="protein sequence ID" value="PSL37348.1"/>
    <property type="molecule type" value="Genomic_DNA"/>
</dbReference>
<dbReference type="EMBL" id="RZGY01000002">
    <property type="protein sequence ID" value="RUQ84669.1"/>
    <property type="molecule type" value="Genomic_DNA"/>
</dbReference>
<evidence type="ECO:0000313" key="6">
    <source>
        <dbReference type="Proteomes" id="UP000268291"/>
    </source>
</evidence>
<dbReference type="OrthoDB" id="9785826at2"/>
<keyword evidence="6" id="KW-1185">Reference proteome</keyword>
<dbReference type="InterPro" id="IPR002347">
    <property type="entry name" value="SDR_fam"/>
</dbReference>
<protein>
    <submittedName>
        <fullName evidence="4">SDR family NAD(P)-dependent oxidoreductase</fullName>
    </submittedName>
    <submittedName>
        <fullName evidence="3">Short-subunit dehydrogenase</fullName>
    </submittedName>
</protein>
<name>A0A2P8GTQ4_9MICO</name>
<dbReference type="PANTHER" id="PTHR24320">
    <property type="entry name" value="RETINOL DEHYDROGENASE"/>
    <property type="match status" value="1"/>
</dbReference>
<comment type="caution">
    <text evidence="3">The sequence shown here is derived from an EMBL/GenBank/DDBJ whole genome shotgun (WGS) entry which is preliminary data.</text>
</comment>
<dbReference type="InterPro" id="IPR036291">
    <property type="entry name" value="NAD(P)-bd_dom_sf"/>
</dbReference>
<keyword evidence="2" id="KW-0560">Oxidoreductase</keyword>
<accession>A0A2P8GTQ4</accession>
<dbReference type="PRINTS" id="PR00081">
    <property type="entry name" value="GDHRDH"/>
</dbReference>
<proteinExistence type="inferred from homology"/>
<dbReference type="SUPFAM" id="SSF51735">
    <property type="entry name" value="NAD(P)-binding Rossmann-fold domains"/>
    <property type="match status" value="1"/>
</dbReference>
<evidence type="ECO:0000313" key="5">
    <source>
        <dbReference type="Proteomes" id="UP000241203"/>
    </source>
</evidence>
<evidence type="ECO:0000256" key="2">
    <source>
        <dbReference type="ARBA" id="ARBA00023002"/>
    </source>
</evidence>
<reference evidence="3 5" key="1">
    <citation type="submission" date="2018-03" db="EMBL/GenBank/DDBJ databases">
        <title>Genomic Encyclopedia of Archaeal and Bacterial Type Strains, Phase II (KMG-II): from individual species to whole genera.</title>
        <authorList>
            <person name="Goeker M."/>
        </authorList>
    </citation>
    <scope>NUCLEOTIDE SEQUENCE [LARGE SCALE GENOMIC DNA]</scope>
    <source>
        <strain evidence="3 5">DSM 21548</strain>
    </source>
</reference>
<reference evidence="4 6" key="2">
    <citation type="submission" date="2018-12" db="EMBL/GenBank/DDBJ databases">
        <authorList>
            <person name="hu s."/>
            <person name="Xu Y."/>
            <person name="Xu B."/>
            <person name="Li F."/>
        </authorList>
    </citation>
    <scope>NUCLEOTIDE SEQUENCE [LARGE SCALE GENOMIC DNA]</scope>
    <source>
        <strain evidence="4 6">KSW2-17</strain>
    </source>
</reference>
<dbReference type="RefSeq" id="WP_106562499.1">
    <property type="nucleotide sequence ID" value="NZ_PYAU01000001.1"/>
</dbReference>
<evidence type="ECO:0000313" key="4">
    <source>
        <dbReference type="EMBL" id="RUQ84669.1"/>
    </source>
</evidence>
<organism evidence="3 5">
    <name type="scientific">Labedella gwakjiensis</name>
    <dbReference type="NCBI Taxonomy" id="390269"/>
    <lineage>
        <taxon>Bacteria</taxon>
        <taxon>Bacillati</taxon>
        <taxon>Actinomycetota</taxon>
        <taxon>Actinomycetes</taxon>
        <taxon>Micrococcales</taxon>
        <taxon>Microbacteriaceae</taxon>
        <taxon>Labedella</taxon>
    </lineage>
</organism>
<evidence type="ECO:0000256" key="1">
    <source>
        <dbReference type="ARBA" id="ARBA00006484"/>
    </source>
</evidence>
<evidence type="ECO:0000313" key="3">
    <source>
        <dbReference type="EMBL" id="PSL37348.1"/>
    </source>
</evidence>